<dbReference type="GO" id="GO:0006412">
    <property type="term" value="P:translation"/>
    <property type="evidence" value="ECO:0000318"/>
    <property type="project" value="GO_Central"/>
</dbReference>
<evidence type="ECO:0000256" key="4">
    <source>
        <dbReference type="SAM" id="MobiDB-lite"/>
    </source>
</evidence>
<dbReference type="InterPro" id="IPR036796">
    <property type="entry name" value="Ribosomal_uL11_N_sf"/>
</dbReference>
<gene>
    <name evidence="5" type="primary">WBGene00280878</name>
</gene>
<keyword evidence="6" id="KW-1185">Reference proteome</keyword>
<accession>A0A8R1UZ74</accession>
<sequence length="88" mass="9241">MYFLSTDLTGSTGSSETGSLPPLRRRPEALDPKVGPLGLSPKKVGDDIAKASGDWKGLKESLSDAPSMTCTPMTSSTRSRMASSRSPP</sequence>
<evidence type="ECO:0000256" key="2">
    <source>
        <dbReference type="ARBA" id="ARBA00022980"/>
    </source>
</evidence>
<proteinExistence type="inferred from homology"/>
<feature type="compositionally biased region" description="Low complexity" evidence="4">
    <location>
        <begin position="66"/>
        <end position="88"/>
    </location>
</feature>
<keyword evidence="2" id="KW-0689">Ribosomal protein</keyword>
<feature type="compositionally biased region" description="Low complexity" evidence="4">
    <location>
        <begin position="1"/>
        <end position="20"/>
    </location>
</feature>
<evidence type="ECO:0000313" key="5">
    <source>
        <dbReference type="EnsemblMetazoa" id="PPA42509.1"/>
    </source>
</evidence>
<dbReference type="EnsemblMetazoa" id="PPA42509.1">
    <property type="protein sequence ID" value="PPA42509.1"/>
    <property type="gene ID" value="WBGene00280878"/>
</dbReference>
<dbReference type="GO" id="GO:0003735">
    <property type="term" value="F:structural constituent of ribosome"/>
    <property type="evidence" value="ECO:0000318"/>
    <property type="project" value="GO_Central"/>
</dbReference>
<evidence type="ECO:0000256" key="3">
    <source>
        <dbReference type="ARBA" id="ARBA00023274"/>
    </source>
</evidence>
<accession>A0A2A6BWU9</accession>
<dbReference type="Gene3D" id="3.30.1550.10">
    <property type="entry name" value="Ribosomal protein L11/L12, N-terminal domain"/>
    <property type="match status" value="1"/>
</dbReference>
<keyword evidence="3" id="KW-0687">Ribonucleoprotein</keyword>
<evidence type="ECO:0000313" key="6">
    <source>
        <dbReference type="Proteomes" id="UP000005239"/>
    </source>
</evidence>
<dbReference type="SUPFAM" id="SSF54747">
    <property type="entry name" value="Ribosomal L11/L12e N-terminal domain"/>
    <property type="match status" value="1"/>
</dbReference>
<reference evidence="6" key="1">
    <citation type="journal article" date="2008" name="Nat. Genet.">
        <title>The Pristionchus pacificus genome provides a unique perspective on nematode lifestyle and parasitism.</title>
        <authorList>
            <person name="Dieterich C."/>
            <person name="Clifton S.W."/>
            <person name="Schuster L.N."/>
            <person name="Chinwalla A."/>
            <person name="Delehaunty K."/>
            <person name="Dinkelacker I."/>
            <person name="Fulton L."/>
            <person name="Fulton R."/>
            <person name="Godfrey J."/>
            <person name="Minx P."/>
            <person name="Mitreva M."/>
            <person name="Roeseler W."/>
            <person name="Tian H."/>
            <person name="Witte H."/>
            <person name="Yang S.P."/>
            <person name="Wilson R.K."/>
            <person name="Sommer R.J."/>
        </authorList>
    </citation>
    <scope>NUCLEOTIDE SEQUENCE [LARGE SCALE GENOMIC DNA]</scope>
    <source>
        <strain evidence="6">PS312</strain>
    </source>
</reference>
<comment type="similarity">
    <text evidence="1">Belongs to the universal ribosomal protein uL11 family.</text>
</comment>
<dbReference type="Proteomes" id="UP000005239">
    <property type="component" value="Unassembled WGS sequence"/>
</dbReference>
<feature type="region of interest" description="Disordered" evidence="4">
    <location>
        <begin position="1"/>
        <end position="88"/>
    </location>
</feature>
<name>A0A2A6BWU9_PRIPA</name>
<reference evidence="5" key="2">
    <citation type="submission" date="2022-06" db="UniProtKB">
        <authorList>
            <consortium name="EnsemblMetazoa"/>
        </authorList>
    </citation>
    <scope>IDENTIFICATION</scope>
    <source>
        <strain evidence="5">PS312</strain>
    </source>
</reference>
<dbReference type="OrthoDB" id="1478556at2759"/>
<evidence type="ECO:0000256" key="1">
    <source>
        <dbReference type="ARBA" id="ARBA00010537"/>
    </source>
</evidence>
<organism evidence="5 6">
    <name type="scientific">Pristionchus pacificus</name>
    <name type="common">Parasitic nematode worm</name>
    <dbReference type="NCBI Taxonomy" id="54126"/>
    <lineage>
        <taxon>Eukaryota</taxon>
        <taxon>Metazoa</taxon>
        <taxon>Ecdysozoa</taxon>
        <taxon>Nematoda</taxon>
        <taxon>Chromadorea</taxon>
        <taxon>Rhabditida</taxon>
        <taxon>Rhabditina</taxon>
        <taxon>Diplogasteromorpha</taxon>
        <taxon>Diplogasteroidea</taxon>
        <taxon>Neodiplogasteridae</taxon>
        <taxon>Pristionchus</taxon>
    </lineage>
</organism>
<protein>
    <submittedName>
        <fullName evidence="5">Ribosomal protein</fullName>
    </submittedName>
</protein>
<dbReference type="AlphaFoldDB" id="A0A2A6BWU9"/>
<dbReference type="GO" id="GO:0022625">
    <property type="term" value="C:cytosolic large ribosomal subunit"/>
    <property type="evidence" value="ECO:0000318"/>
    <property type="project" value="GO_Central"/>
</dbReference>
<dbReference type="GO" id="GO:0070180">
    <property type="term" value="F:large ribosomal subunit rRNA binding"/>
    <property type="evidence" value="ECO:0000318"/>
    <property type="project" value="GO_Central"/>
</dbReference>